<reference evidence="2 3" key="1">
    <citation type="submission" date="2012-02" db="EMBL/GenBank/DDBJ databases">
        <title>Complete sequence of chromosome of Singulisphaera acidiphila DSM 18658.</title>
        <authorList>
            <consortium name="US DOE Joint Genome Institute (JGI-PGF)"/>
            <person name="Lucas S."/>
            <person name="Copeland A."/>
            <person name="Lapidus A."/>
            <person name="Glavina del Rio T."/>
            <person name="Dalin E."/>
            <person name="Tice H."/>
            <person name="Bruce D."/>
            <person name="Goodwin L."/>
            <person name="Pitluck S."/>
            <person name="Peters L."/>
            <person name="Ovchinnikova G."/>
            <person name="Chertkov O."/>
            <person name="Kyrpides N."/>
            <person name="Mavromatis K."/>
            <person name="Ivanova N."/>
            <person name="Brettin T."/>
            <person name="Detter J.C."/>
            <person name="Han C."/>
            <person name="Larimer F."/>
            <person name="Land M."/>
            <person name="Hauser L."/>
            <person name="Markowitz V."/>
            <person name="Cheng J.-F."/>
            <person name="Hugenholtz P."/>
            <person name="Woyke T."/>
            <person name="Wu D."/>
            <person name="Tindall B."/>
            <person name="Pomrenke H."/>
            <person name="Brambilla E."/>
            <person name="Klenk H.-P."/>
            <person name="Eisen J.A."/>
        </authorList>
    </citation>
    <scope>NUCLEOTIDE SEQUENCE [LARGE SCALE GENOMIC DNA]</scope>
    <source>
        <strain evidence="3">ATCC BAA-1392 / DSM 18658 / VKM B-2454 / MOB10</strain>
    </source>
</reference>
<name>L0DSY2_SINAD</name>
<feature type="transmembrane region" description="Helical" evidence="1">
    <location>
        <begin position="15"/>
        <end position="35"/>
    </location>
</feature>
<sequence>MSLTPIDWRPDAAKLAQFSKITMVFLAMGVAPLAYLRGRPTLAAACWVAAVTCRLIGAWRPTALKPVYLGLTLATWPIGWVISHLALGIVYYGVITPIALVFRLLGRDAMPRRFDRDAPTYWEPYDPDHGLDRYLRQF</sequence>
<dbReference type="Pfam" id="PF19588">
    <property type="entry name" value="SxtJ"/>
    <property type="match status" value="1"/>
</dbReference>
<dbReference type="KEGG" id="saci:Sinac_7434"/>
<dbReference type="InterPro" id="IPR045781">
    <property type="entry name" value="SxtJ"/>
</dbReference>
<dbReference type="eggNOG" id="ENOG5032K29">
    <property type="taxonomic scope" value="Bacteria"/>
</dbReference>
<dbReference type="AlphaFoldDB" id="L0DSY2"/>
<protein>
    <recommendedName>
        <fullName evidence="4">SxtJ</fullName>
    </recommendedName>
</protein>
<evidence type="ECO:0000256" key="1">
    <source>
        <dbReference type="SAM" id="Phobius"/>
    </source>
</evidence>
<dbReference type="Proteomes" id="UP000010798">
    <property type="component" value="Chromosome"/>
</dbReference>
<dbReference type="RefSeq" id="WP_015250537.1">
    <property type="nucleotide sequence ID" value="NC_019892.1"/>
</dbReference>
<accession>L0DSY2</accession>
<feature type="transmembrane region" description="Helical" evidence="1">
    <location>
        <begin position="80"/>
        <end position="106"/>
    </location>
</feature>
<evidence type="ECO:0000313" key="2">
    <source>
        <dbReference type="EMBL" id="AGA31471.1"/>
    </source>
</evidence>
<evidence type="ECO:0000313" key="3">
    <source>
        <dbReference type="Proteomes" id="UP000010798"/>
    </source>
</evidence>
<feature type="transmembrane region" description="Helical" evidence="1">
    <location>
        <begin position="42"/>
        <end position="60"/>
    </location>
</feature>
<keyword evidence="1" id="KW-0812">Transmembrane</keyword>
<organism evidence="2 3">
    <name type="scientific">Singulisphaera acidiphila (strain ATCC BAA-1392 / DSM 18658 / VKM B-2454 / MOB10)</name>
    <dbReference type="NCBI Taxonomy" id="886293"/>
    <lineage>
        <taxon>Bacteria</taxon>
        <taxon>Pseudomonadati</taxon>
        <taxon>Planctomycetota</taxon>
        <taxon>Planctomycetia</taxon>
        <taxon>Isosphaerales</taxon>
        <taxon>Isosphaeraceae</taxon>
        <taxon>Singulisphaera</taxon>
    </lineage>
</organism>
<dbReference type="EMBL" id="CP003364">
    <property type="protein sequence ID" value="AGA31471.1"/>
    <property type="molecule type" value="Genomic_DNA"/>
</dbReference>
<dbReference type="HOGENOM" id="CLU_127055_0_0_0"/>
<keyword evidence="1" id="KW-1133">Transmembrane helix</keyword>
<proteinExistence type="predicted"/>
<dbReference type="STRING" id="886293.Sinac_7434"/>
<dbReference type="OrthoDB" id="291659at2"/>
<evidence type="ECO:0008006" key="4">
    <source>
        <dbReference type="Google" id="ProtNLM"/>
    </source>
</evidence>
<keyword evidence="3" id="KW-1185">Reference proteome</keyword>
<gene>
    <name evidence="2" type="ordered locus">Sinac_7434</name>
</gene>
<keyword evidence="1" id="KW-0472">Membrane</keyword>